<feature type="domain" description="EF-hand" evidence="1">
    <location>
        <begin position="472"/>
        <end position="507"/>
    </location>
</feature>
<dbReference type="SUPFAM" id="SSF47473">
    <property type="entry name" value="EF-hand"/>
    <property type="match status" value="1"/>
</dbReference>
<feature type="domain" description="RAP" evidence="2">
    <location>
        <begin position="422"/>
        <end position="482"/>
    </location>
</feature>
<protein>
    <recommendedName>
        <fullName evidence="5">EF-hand domain-containing protein</fullName>
    </recommendedName>
</protein>
<evidence type="ECO:0000313" key="3">
    <source>
        <dbReference type="EMBL" id="UKJ89871.2"/>
    </source>
</evidence>
<dbReference type="PROSITE" id="PS51286">
    <property type="entry name" value="RAP"/>
    <property type="match status" value="1"/>
</dbReference>
<organism evidence="3 4">
    <name type="scientific">Theileria orientalis</name>
    <dbReference type="NCBI Taxonomy" id="68886"/>
    <lineage>
        <taxon>Eukaryota</taxon>
        <taxon>Sar</taxon>
        <taxon>Alveolata</taxon>
        <taxon>Apicomplexa</taxon>
        <taxon>Aconoidasida</taxon>
        <taxon>Piroplasmida</taxon>
        <taxon>Theileriidae</taxon>
        <taxon>Theileria</taxon>
    </lineage>
</organism>
<evidence type="ECO:0008006" key="5">
    <source>
        <dbReference type="Google" id="ProtNLM"/>
    </source>
</evidence>
<dbReference type="OrthoDB" id="364016at2759"/>
<proteinExistence type="predicted"/>
<evidence type="ECO:0000259" key="2">
    <source>
        <dbReference type="PROSITE" id="PS51286"/>
    </source>
</evidence>
<dbReference type="InterPro" id="IPR011992">
    <property type="entry name" value="EF-hand-dom_pair"/>
</dbReference>
<dbReference type="Pfam" id="PF13405">
    <property type="entry name" value="EF-hand_6"/>
    <property type="match status" value="1"/>
</dbReference>
<sequence length="609" mass="70269">MFGVVFRSVVRRSESSLSKSFESVNDCFKLLESNTSVPTKDLYDAFKYLVSDMSSRRNAVQDERFPSLLNQLDTRISSLNSSYLGNFALRLNLLSKTGGYVSHDSNQVDADQSKKLMEKIATAMIDKGGHVKEITQVAYAAASMGIFNHPIYEFEKQQVTLNIDLATPDSINLSIMTSFKRNSRDRVYLALLCEKLSELTDRFTAKDVVMTLGSLSKLTLMKGFLLRRLLTLMMDNLDQFTDSQLVQCSNRLALLKFFTPANFKTIFNTIKPRLEDLPTHLKVELVMTSCLSNVPSDNKELVEVLESIKNDDEDLLNLTQYIYSCVYYKCYGNEFKKAFATLMSHTPFIARKYAVMAKEALDTLYLESNQGLSLSDSWRESFDNIEKTEKDKSEPQPIFQECKKILESSRNFKNFEKVGPYLVTFVDHERKQCIDLEYPTTITNLALKLRNLDALGYKAGVIRYWEWRRLRTEKSELQYVFRLYDKDRTGKLSFSTLKTLLKSIGIYPTKGELEFLEYEETVRGGFTLDDLYALGDSFYNNSVIKQNVIESLKCHFVNYEVFNEAKLKDLLIKLGKRLRVGESEIDSFFRFYINDKPHSKLNYETFIDE</sequence>
<evidence type="ECO:0000313" key="4">
    <source>
        <dbReference type="Proteomes" id="UP000244803"/>
    </source>
</evidence>
<accession>A0A976M7F9</accession>
<dbReference type="InterPro" id="IPR002048">
    <property type="entry name" value="EF_hand_dom"/>
</dbReference>
<dbReference type="InterPro" id="IPR013584">
    <property type="entry name" value="RAP"/>
</dbReference>
<reference evidence="3" key="1">
    <citation type="submission" date="2022-07" db="EMBL/GenBank/DDBJ databases">
        <title>Evaluation of T. orientalis genome assembly methods using nanopore sequencing and analysis of variation between genomes.</title>
        <authorList>
            <person name="Yam J."/>
            <person name="Micallef M.L."/>
            <person name="Liu M."/>
            <person name="Djordjevic S.P."/>
            <person name="Bogema D.R."/>
            <person name="Jenkins C."/>
        </authorList>
    </citation>
    <scope>NUCLEOTIDE SEQUENCE</scope>
    <source>
        <strain evidence="3">Fish Creek</strain>
    </source>
</reference>
<evidence type="ECO:0000259" key="1">
    <source>
        <dbReference type="PROSITE" id="PS50222"/>
    </source>
</evidence>
<gene>
    <name evidence="3" type="ORF">MACJ_003125</name>
</gene>
<dbReference type="PROSITE" id="PS50222">
    <property type="entry name" value="EF_HAND_2"/>
    <property type="match status" value="1"/>
</dbReference>
<dbReference type="CDD" id="cd00051">
    <property type="entry name" value="EFh"/>
    <property type="match status" value="1"/>
</dbReference>
<dbReference type="AlphaFoldDB" id="A0A976M7F9"/>
<dbReference type="Gene3D" id="1.10.238.10">
    <property type="entry name" value="EF-hand"/>
    <property type="match status" value="1"/>
</dbReference>
<name>A0A976M7F9_THEOR</name>
<dbReference type="GO" id="GO:0005509">
    <property type="term" value="F:calcium ion binding"/>
    <property type="evidence" value="ECO:0007669"/>
    <property type="project" value="InterPro"/>
</dbReference>
<dbReference type="Proteomes" id="UP000244803">
    <property type="component" value="Chromosome 4"/>
</dbReference>
<dbReference type="SMART" id="SM00054">
    <property type="entry name" value="EFh"/>
    <property type="match status" value="1"/>
</dbReference>
<dbReference type="EMBL" id="CP056067">
    <property type="protein sequence ID" value="UKJ89871.2"/>
    <property type="molecule type" value="Genomic_DNA"/>
</dbReference>